<dbReference type="InterPro" id="IPR001509">
    <property type="entry name" value="Epimerase_deHydtase"/>
</dbReference>
<accession>A0AAD9SJN8</accession>
<evidence type="ECO:0000256" key="3">
    <source>
        <dbReference type="SAM" id="MobiDB-lite"/>
    </source>
</evidence>
<gene>
    <name evidence="5" type="ORF">N8I77_003307</name>
</gene>
<evidence type="ECO:0000313" key="5">
    <source>
        <dbReference type="EMBL" id="KAK2609830.1"/>
    </source>
</evidence>
<evidence type="ECO:0000256" key="1">
    <source>
        <dbReference type="ARBA" id="ARBA00023002"/>
    </source>
</evidence>
<sequence length="371" mass="40347">MAPSELVLLTGGNGFVGSAVLVALCEAGYDVRAVVRRQEAIDKTSAHPLIKRFSDRIQWSVIPDITKPDAYLEVVKGCHHIVHVASPLPPIPPRPMDLRTPALEGTQAIIKAAESEPLVKRVVITGSVASLMQPEQRLPEHPDNQPGATVPLMSAETHYPTPAERPDDATTPPMHRYFDSKLASANLVRDYAAAHRDSHFQIVILCPGWVLGPGLFVTNKTEAMATANLTLGWVMADLRAAVNPVIGLPAEEPSPYRTEFIWIDDVALGHVRALTVPLPSGTNLQIWIMAVDSPAGLRIEDVEEILTRRTPEIAKHLSFAGRGKVQSLPINSDSGRTQEELLGKTYVPFEDQVVKAVEWIVSLPDAEPSAA</sequence>
<reference evidence="5" key="1">
    <citation type="submission" date="2023-06" db="EMBL/GenBank/DDBJ databases">
        <authorList>
            <person name="Noh H."/>
        </authorList>
    </citation>
    <scope>NUCLEOTIDE SEQUENCE</scope>
    <source>
        <strain evidence="5">DUCC20226</strain>
    </source>
</reference>
<keyword evidence="6" id="KW-1185">Reference proteome</keyword>
<proteinExistence type="inferred from homology"/>
<evidence type="ECO:0000313" key="6">
    <source>
        <dbReference type="Proteomes" id="UP001265746"/>
    </source>
</evidence>
<organism evidence="5 6">
    <name type="scientific">Phomopsis amygdali</name>
    <name type="common">Fusicoccum amygdali</name>
    <dbReference type="NCBI Taxonomy" id="1214568"/>
    <lineage>
        <taxon>Eukaryota</taxon>
        <taxon>Fungi</taxon>
        <taxon>Dikarya</taxon>
        <taxon>Ascomycota</taxon>
        <taxon>Pezizomycotina</taxon>
        <taxon>Sordariomycetes</taxon>
        <taxon>Sordariomycetidae</taxon>
        <taxon>Diaporthales</taxon>
        <taxon>Diaporthaceae</taxon>
        <taxon>Diaporthe</taxon>
    </lineage>
</organism>
<feature type="domain" description="NAD-dependent epimerase/dehydratase" evidence="4">
    <location>
        <begin position="7"/>
        <end position="276"/>
    </location>
</feature>
<dbReference type="Proteomes" id="UP001265746">
    <property type="component" value="Unassembled WGS sequence"/>
</dbReference>
<dbReference type="GO" id="GO:0016616">
    <property type="term" value="F:oxidoreductase activity, acting on the CH-OH group of donors, NAD or NADP as acceptor"/>
    <property type="evidence" value="ECO:0007669"/>
    <property type="project" value="TreeGrafter"/>
</dbReference>
<comment type="caution">
    <text evidence="5">The sequence shown here is derived from an EMBL/GenBank/DDBJ whole genome shotgun (WGS) entry which is preliminary data.</text>
</comment>
<dbReference type="PANTHER" id="PTHR10366">
    <property type="entry name" value="NAD DEPENDENT EPIMERASE/DEHYDRATASE"/>
    <property type="match status" value="1"/>
</dbReference>
<feature type="region of interest" description="Disordered" evidence="3">
    <location>
        <begin position="133"/>
        <end position="152"/>
    </location>
</feature>
<keyword evidence="1" id="KW-0560">Oxidoreductase</keyword>
<comment type="similarity">
    <text evidence="2">Belongs to the NAD(P)-dependent epimerase/dehydratase family. Dihydroflavonol-4-reductase subfamily.</text>
</comment>
<dbReference type="SUPFAM" id="SSF51735">
    <property type="entry name" value="NAD(P)-binding Rossmann-fold domains"/>
    <property type="match status" value="1"/>
</dbReference>
<dbReference type="InterPro" id="IPR036291">
    <property type="entry name" value="NAD(P)-bd_dom_sf"/>
</dbReference>
<dbReference type="EMBL" id="JAUJFL010000002">
    <property type="protein sequence ID" value="KAK2609830.1"/>
    <property type="molecule type" value="Genomic_DNA"/>
</dbReference>
<evidence type="ECO:0000256" key="2">
    <source>
        <dbReference type="ARBA" id="ARBA00023445"/>
    </source>
</evidence>
<protein>
    <recommendedName>
        <fullName evidence="4">NAD-dependent epimerase/dehydratase domain-containing protein</fullName>
    </recommendedName>
</protein>
<dbReference type="Pfam" id="PF01370">
    <property type="entry name" value="Epimerase"/>
    <property type="match status" value="1"/>
</dbReference>
<dbReference type="Gene3D" id="3.40.50.720">
    <property type="entry name" value="NAD(P)-binding Rossmann-like Domain"/>
    <property type="match status" value="1"/>
</dbReference>
<evidence type="ECO:0000259" key="4">
    <source>
        <dbReference type="Pfam" id="PF01370"/>
    </source>
</evidence>
<dbReference type="InterPro" id="IPR050425">
    <property type="entry name" value="NAD(P)_dehydrat-like"/>
</dbReference>
<dbReference type="PANTHER" id="PTHR10366:SF564">
    <property type="entry name" value="STEROL-4-ALPHA-CARBOXYLATE 3-DEHYDROGENASE, DECARBOXYLATING"/>
    <property type="match status" value="1"/>
</dbReference>
<dbReference type="AlphaFoldDB" id="A0AAD9SJN8"/>
<name>A0AAD9SJN8_PHOAM</name>